<feature type="domain" description="Protein kinase" evidence="2">
    <location>
        <begin position="175"/>
        <end position="523"/>
    </location>
</feature>
<dbReference type="PANTHER" id="PTHR24359:SF1">
    <property type="entry name" value="INHIBITOR OF NUCLEAR FACTOR KAPPA-B KINASE EPSILON SUBUNIT HOMOLOG 1-RELATED"/>
    <property type="match status" value="1"/>
</dbReference>
<dbReference type="OrthoDB" id="1046782at2759"/>
<dbReference type="SMART" id="SM00220">
    <property type="entry name" value="S_TKc"/>
    <property type="match status" value="1"/>
</dbReference>
<dbReference type="Proteomes" id="UP000250266">
    <property type="component" value="Unassembled WGS sequence"/>
</dbReference>
<evidence type="ECO:0000256" key="1">
    <source>
        <dbReference type="SAM" id="MobiDB-lite"/>
    </source>
</evidence>
<feature type="compositionally biased region" description="Polar residues" evidence="1">
    <location>
        <begin position="562"/>
        <end position="574"/>
    </location>
</feature>
<keyword evidence="3" id="KW-0418">Kinase</keyword>
<evidence type="ECO:0000313" key="4">
    <source>
        <dbReference type="Proteomes" id="UP000250266"/>
    </source>
</evidence>
<evidence type="ECO:0000259" key="2">
    <source>
        <dbReference type="PROSITE" id="PS50011"/>
    </source>
</evidence>
<organism evidence="3 4">
    <name type="scientific">Lepidopterella palustris CBS 459.81</name>
    <dbReference type="NCBI Taxonomy" id="1314670"/>
    <lineage>
        <taxon>Eukaryota</taxon>
        <taxon>Fungi</taxon>
        <taxon>Dikarya</taxon>
        <taxon>Ascomycota</taxon>
        <taxon>Pezizomycotina</taxon>
        <taxon>Dothideomycetes</taxon>
        <taxon>Pleosporomycetidae</taxon>
        <taxon>Mytilinidiales</taxon>
        <taxon>Argynnaceae</taxon>
        <taxon>Lepidopterella</taxon>
    </lineage>
</organism>
<dbReference type="PANTHER" id="PTHR24359">
    <property type="entry name" value="SERINE/THREONINE-PROTEIN KINASE SBK1"/>
    <property type="match status" value="1"/>
</dbReference>
<dbReference type="EMBL" id="KV745426">
    <property type="protein sequence ID" value="OCK74721.1"/>
    <property type="molecule type" value="Genomic_DNA"/>
</dbReference>
<keyword evidence="3" id="KW-0808">Transferase</keyword>
<name>A0A8E2DZT7_9PEZI</name>
<dbReference type="InterPro" id="IPR000719">
    <property type="entry name" value="Prot_kinase_dom"/>
</dbReference>
<feature type="region of interest" description="Disordered" evidence="1">
    <location>
        <begin position="554"/>
        <end position="618"/>
    </location>
</feature>
<dbReference type="AlphaFoldDB" id="A0A8E2DZT7"/>
<reference evidence="3 4" key="1">
    <citation type="journal article" date="2016" name="Nat. Commun.">
        <title>Ectomycorrhizal ecology is imprinted in the genome of the dominant symbiotic fungus Cenococcum geophilum.</title>
        <authorList>
            <consortium name="DOE Joint Genome Institute"/>
            <person name="Peter M."/>
            <person name="Kohler A."/>
            <person name="Ohm R.A."/>
            <person name="Kuo A."/>
            <person name="Krutzmann J."/>
            <person name="Morin E."/>
            <person name="Arend M."/>
            <person name="Barry K.W."/>
            <person name="Binder M."/>
            <person name="Choi C."/>
            <person name="Clum A."/>
            <person name="Copeland A."/>
            <person name="Grisel N."/>
            <person name="Haridas S."/>
            <person name="Kipfer T."/>
            <person name="LaButti K."/>
            <person name="Lindquist E."/>
            <person name="Lipzen A."/>
            <person name="Maire R."/>
            <person name="Meier B."/>
            <person name="Mihaltcheva S."/>
            <person name="Molinier V."/>
            <person name="Murat C."/>
            <person name="Poggeler S."/>
            <person name="Quandt C.A."/>
            <person name="Sperisen C."/>
            <person name="Tritt A."/>
            <person name="Tisserant E."/>
            <person name="Crous P.W."/>
            <person name="Henrissat B."/>
            <person name="Nehls U."/>
            <person name="Egli S."/>
            <person name="Spatafora J.W."/>
            <person name="Grigoriev I.V."/>
            <person name="Martin F.M."/>
        </authorList>
    </citation>
    <scope>NUCLEOTIDE SEQUENCE [LARGE SCALE GENOMIC DNA]</scope>
    <source>
        <strain evidence="3 4">CBS 459.81</strain>
    </source>
</reference>
<dbReference type="GO" id="GO:0005524">
    <property type="term" value="F:ATP binding"/>
    <property type="evidence" value="ECO:0007669"/>
    <property type="project" value="InterPro"/>
</dbReference>
<dbReference type="SUPFAM" id="SSF56112">
    <property type="entry name" value="Protein kinase-like (PK-like)"/>
    <property type="match status" value="1"/>
</dbReference>
<dbReference type="GO" id="GO:0004674">
    <property type="term" value="F:protein serine/threonine kinase activity"/>
    <property type="evidence" value="ECO:0007669"/>
    <property type="project" value="TreeGrafter"/>
</dbReference>
<dbReference type="Gene3D" id="1.10.510.10">
    <property type="entry name" value="Transferase(Phosphotransferase) domain 1"/>
    <property type="match status" value="1"/>
</dbReference>
<gene>
    <name evidence="3" type="ORF">K432DRAFT_363215</name>
</gene>
<protein>
    <submittedName>
        <fullName evidence="3">Kinase-like protein</fullName>
    </submittedName>
</protein>
<dbReference type="InterPro" id="IPR011009">
    <property type="entry name" value="Kinase-like_dom_sf"/>
</dbReference>
<evidence type="ECO:0000313" key="3">
    <source>
        <dbReference type="EMBL" id="OCK74721.1"/>
    </source>
</evidence>
<accession>A0A8E2DZT7</accession>
<feature type="compositionally biased region" description="Basic and acidic residues" evidence="1">
    <location>
        <begin position="582"/>
        <end position="592"/>
    </location>
</feature>
<keyword evidence="4" id="KW-1185">Reference proteome</keyword>
<dbReference type="PROSITE" id="PS50011">
    <property type="entry name" value="PROTEIN_KINASE_DOM"/>
    <property type="match status" value="1"/>
</dbReference>
<proteinExistence type="predicted"/>
<dbReference type="Pfam" id="PF00069">
    <property type="entry name" value="Pkinase"/>
    <property type="match status" value="1"/>
</dbReference>
<sequence>MSRRSLSNHNSKGSEADKELKELLKKARVESPSDCHEFFVPNCSQEQLITIEIVSRIIVAAHPSIPPEELRILAQKTCQSSRHLFAILAYLKKGADIYHLHAEDITDEDLPFERRHDAQISRKTGKLIRTFENWSDDDLERFHRCQWWMTAPIFEDGRHYELADNTVLPFTPLRDAEAQTPKTGGYSEVSSAHIHPSHHRFSGLRCSLLEKGGMLVAIKKLNSPDEKVFRKEQDILEKLGSKQPQLHLIKLLATYKHKHKYHLVFPRADANLRQYWDTNPKPVFDRTTVLWSLKQMAGIAQALRVVHNFRVSIPLNIEGAGGVRVQKGVQLSVKKGEELYGRHGDIKPENVLWFKYLDGIEDQNGVLQLADFGLGRFHGRDSRSKIPPSSVLGSPTYEPPECRLHMPVSRAYDIWSLACLYLEFVTWLLMGTSKIDVFANSRGQTGSLGINEDNFFTIISPPTGCLQAEVRKSVTEWVGNLHSHPKCTNVIHDLLNLVMNKLLVINSSNRMRSAELSQNLKILVEKAEGNDMYLLNPAPQPRESIRNVIHMETSGNPKPKQHQSAPGISTSTAQRRGAAIKSHTEPPRDLLLRRAGTPALARTPGTNTWPMTERPIGT</sequence>